<dbReference type="Proteomes" id="UP000026913">
    <property type="component" value="Plasmid unnamed"/>
</dbReference>
<protein>
    <submittedName>
        <fullName evidence="2">Uncharacterized protein</fullName>
    </submittedName>
</protein>
<name>A0A024ELU9_9PSED</name>
<dbReference type="HOGENOM" id="CLU_729317_0_0_6"/>
<reference evidence="2 3" key="1">
    <citation type="journal article" date="2012" name="J. Bacteriol.">
        <title>Genome sequence of cold-adapted Pseudomonas mandelii strain JR-1.</title>
        <authorList>
            <person name="Jang S.H."/>
            <person name="Kim J."/>
            <person name="Kim J."/>
            <person name="Hong S."/>
            <person name="Lee C."/>
        </authorList>
    </citation>
    <scope>NUCLEOTIDE SEQUENCE [LARGE SCALE GENOMIC DNA]</scope>
    <source>
        <strain evidence="2 3">JR-1</strain>
        <plasmid evidence="3">Plasmid</plasmid>
    </source>
</reference>
<dbReference type="EMBL" id="CP005961">
    <property type="protein sequence ID" value="AHZ73586.1"/>
    <property type="molecule type" value="Genomic_DNA"/>
</dbReference>
<dbReference type="OrthoDB" id="6148516at2"/>
<proteinExistence type="predicted"/>
<geneLocation type="plasmid" evidence="3"/>
<dbReference type="AlphaFoldDB" id="A0A024ELU9"/>
<evidence type="ECO:0000256" key="1">
    <source>
        <dbReference type="SAM" id="Phobius"/>
    </source>
</evidence>
<keyword evidence="1" id="KW-0472">Membrane</keyword>
<gene>
    <name evidence="2" type="ORF">OU5_P0334</name>
</gene>
<accession>A0A024ELU9</accession>
<feature type="transmembrane region" description="Helical" evidence="1">
    <location>
        <begin position="311"/>
        <end position="334"/>
    </location>
</feature>
<dbReference type="KEGG" id="pman:OU5_P0334"/>
<organism evidence="2 3">
    <name type="scientific">Pseudomonas mandelii JR-1</name>
    <dbReference type="NCBI Taxonomy" id="1147786"/>
    <lineage>
        <taxon>Bacteria</taxon>
        <taxon>Pseudomonadati</taxon>
        <taxon>Pseudomonadota</taxon>
        <taxon>Gammaproteobacteria</taxon>
        <taxon>Pseudomonadales</taxon>
        <taxon>Pseudomonadaceae</taxon>
        <taxon>Pseudomonas</taxon>
    </lineage>
</organism>
<keyword evidence="2" id="KW-0614">Plasmid</keyword>
<keyword evidence="1" id="KW-0812">Transmembrane</keyword>
<sequence length="345" mass="38996">MKNDEPLNLLQSTVPDALEREVRYLCDLKITLDRLSKSGASQALQDDWMASARGNTCAYWPSDFMRLVLPFLNWEQDLQQLALRAYVDPRYVVGSNIGGFPEDVSDDEVWKRITKYKSDFCTPDDVLYIWYPALGIFFAHEGKHRVALMRRHEQSSIAAWVSEAKYPAAERMMIVAPSDDRDEWVVVLDQRYLQVLKRPHVSIRFLSAYGVKTCHWNSVPGLPDESIVRRAVNDRRLHREQNTTAEDERTLDLVKFTESIRQQTAAGAEEIERRVDELAPLQLKAKPFFRSVGCAAIAGGLGLLADSPAIAPGAWLLLGSAVGMLASLVVMRFVGPRNMRDETKG</sequence>
<evidence type="ECO:0000313" key="3">
    <source>
        <dbReference type="Proteomes" id="UP000026913"/>
    </source>
</evidence>
<dbReference type="RefSeq" id="WP_010466318.1">
    <property type="nucleotide sequence ID" value="NZ_CP005961.1"/>
</dbReference>
<keyword evidence="1" id="KW-1133">Transmembrane helix</keyword>
<evidence type="ECO:0000313" key="2">
    <source>
        <dbReference type="EMBL" id="AHZ73586.1"/>
    </source>
</evidence>